<dbReference type="EMBL" id="LBNQ01000012">
    <property type="protein sequence ID" value="KKW68865.1"/>
    <property type="molecule type" value="Genomic_DNA"/>
</dbReference>
<reference evidence="2 3" key="1">
    <citation type="submission" date="2015-05" db="EMBL/GenBank/DDBJ databases">
        <title>Draft genome sequence of Lampropedia sp. CT6, isolated from the microbial mat of a hot water spring, located at Manikaran, India.</title>
        <authorList>
            <person name="Tripathi C."/>
            <person name="Rani P."/>
            <person name="Mahato N.K."/>
            <person name="Lal R."/>
        </authorList>
    </citation>
    <scope>NUCLEOTIDE SEQUENCE [LARGE SCALE GENOMIC DNA]</scope>
    <source>
        <strain evidence="2 3">CT6</strain>
    </source>
</reference>
<proteinExistence type="predicted"/>
<keyword evidence="3" id="KW-1185">Reference proteome</keyword>
<evidence type="ECO:0000313" key="2">
    <source>
        <dbReference type="EMBL" id="KKW68865.1"/>
    </source>
</evidence>
<sequence length="565" mass="59045">MKKTAIALALTAALAACSQKEAAQEGIPLAFAPADTAFVYGNLEPAPESFVRARAAWVEQFKSAALQSLQRAQQSLAAQGENAARDALLTLVGERLQEPQTLASMGLAFNGLMAAYEVNGSPVLRLQLSDADQFRAFIDTLQTRTGQTIAQDSVGDQPFWYLPLQATGGSTTDEAVGSARLIAAIVGEHLVVALQPHTQAETLAALLGVEKPAQSIISTGALTKVHEIYGYQPYGGSLLVDTQRALTTWLNLAAPDTQDAQASVVCQGELQSLAAKAPRLVAGTLQASDSRYTAAAQLELASDLAAQLAPITAPVPGLGSATSGIEMGLGIHLDQLAGFLQKQANAVSATPYRCEQLQPLNEAIAQVGQALPSLFATAGFFSGIRVHLDAIDTETRQLSGTLLIASRNPMALVGLAQSMLPELASAGIAPDGKARPLQSPTAAMLGADAPLWIASSDKALAIGIGADQQKAVEDALAAKASEPAPLQYYGADGVNAARLMQQAVANMETASPASIAGGDPQQQLRYVLEPLLLAGARMYEDVAFTRLQYVLDGQGLQVQQDVQFK</sequence>
<dbReference type="AlphaFoldDB" id="A0A0U1Q2J8"/>
<dbReference type="PATRIC" id="fig|1610491.3.peg.579"/>
<evidence type="ECO:0008006" key="4">
    <source>
        <dbReference type="Google" id="ProtNLM"/>
    </source>
</evidence>
<gene>
    <name evidence="2" type="ORF">AAV94_02750</name>
</gene>
<evidence type="ECO:0000256" key="1">
    <source>
        <dbReference type="SAM" id="SignalP"/>
    </source>
</evidence>
<accession>A0A0U1Q2J8</accession>
<organism evidence="2 3">
    <name type="scientific">Lampropedia cohaerens</name>
    <dbReference type="NCBI Taxonomy" id="1610491"/>
    <lineage>
        <taxon>Bacteria</taxon>
        <taxon>Pseudomonadati</taxon>
        <taxon>Pseudomonadota</taxon>
        <taxon>Betaproteobacteria</taxon>
        <taxon>Burkholderiales</taxon>
        <taxon>Comamonadaceae</taxon>
        <taxon>Lampropedia</taxon>
    </lineage>
</organism>
<dbReference type="RefSeq" id="WP_046740793.1">
    <property type="nucleotide sequence ID" value="NZ_LBNQ01000012.1"/>
</dbReference>
<name>A0A0U1Q2J8_9BURK</name>
<evidence type="ECO:0000313" key="3">
    <source>
        <dbReference type="Proteomes" id="UP000050580"/>
    </source>
</evidence>
<protein>
    <recommendedName>
        <fullName evidence="4">DUF3352 domain-containing protein</fullName>
    </recommendedName>
</protein>
<dbReference type="Proteomes" id="UP000050580">
    <property type="component" value="Unassembled WGS sequence"/>
</dbReference>
<comment type="caution">
    <text evidence="2">The sequence shown here is derived from an EMBL/GenBank/DDBJ whole genome shotgun (WGS) entry which is preliminary data.</text>
</comment>
<dbReference type="PROSITE" id="PS51257">
    <property type="entry name" value="PROKAR_LIPOPROTEIN"/>
    <property type="match status" value="1"/>
</dbReference>
<feature type="chain" id="PRO_5006713093" description="DUF3352 domain-containing protein" evidence="1">
    <location>
        <begin position="23"/>
        <end position="565"/>
    </location>
</feature>
<keyword evidence="1" id="KW-0732">Signal</keyword>
<dbReference type="OrthoDB" id="8871135at2"/>
<feature type="signal peptide" evidence="1">
    <location>
        <begin position="1"/>
        <end position="22"/>
    </location>
</feature>